<proteinExistence type="predicted"/>
<sequence>NMKFGFGSGESKTKLTKEQFESLPPVMLQDFITRPFDTDRKRGMELVGDYRVRNDSHLGSDRPATRVTATSYVSDEAAKNLADRKEHGLNQRIRVGVDARINDNTNVRVVGSASGQAG</sequence>
<organism evidence="1">
    <name type="scientific">human gut metagenome</name>
    <dbReference type="NCBI Taxonomy" id="408170"/>
    <lineage>
        <taxon>unclassified sequences</taxon>
        <taxon>metagenomes</taxon>
        <taxon>organismal metagenomes</taxon>
    </lineage>
</organism>
<evidence type="ECO:0000313" key="1">
    <source>
        <dbReference type="EMBL" id="ETJ40070.1"/>
    </source>
</evidence>
<feature type="non-terminal residue" evidence="1">
    <location>
        <position position="1"/>
    </location>
</feature>
<comment type="caution">
    <text evidence="1">The sequence shown here is derived from an EMBL/GenBank/DDBJ whole genome shotgun (WGS) entry which is preliminary data.</text>
</comment>
<protein>
    <submittedName>
        <fullName evidence="1">TonB-dependent receptor plug</fullName>
    </submittedName>
</protein>
<gene>
    <name evidence="1" type="ORF">Q604_UNBC06030G0001</name>
</gene>
<feature type="non-terminal residue" evidence="1">
    <location>
        <position position="118"/>
    </location>
</feature>
<dbReference type="EMBL" id="AZMM01006030">
    <property type="protein sequence ID" value="ETJ40070.1"/>
    <property type="molecule type" value="Genomic_DNA"/>
</dbReference>
<name>W1YEB3_9ZZZZ</name>
<dbReference type="AlphaFoldDB" id="W1YEB3"/>
<keyword evidence="1" id="KW-0675">Receptor</keyword>
<accession>W1YEB3</accession>
<reference evidence="1" key="1">
    <citation type="submission" date="2013-12" db="EMBL/GenBank/DDBJ databases">
        <title>A Varibaculum cambriense genome reconstructed from a premature infant gut community with otherwise low bacterial novelty that shifts toward anaerobic metabolism during the third week of life.</title>
        <authorList>
            <person name="Brown C.T."/>
            <person name="Sharon I."/>
            <person name="Thomas B.C."/>
            <person name="Castelle C.J."/>
            <person name="Morowitz M.J."/>
            <person name="Banfield J.F."/>
        </authorList>
    </citation>
    <scope>NUCLEOTIDE SEQUENCE</scope>
</reference>